<evidence type="ECO:0000256" key="2">
    <source>
        <dbReference type="SAM" id="MobiDB-lite"/>
    </source>
</evidence>
<dbReference type="Pfam" id="PF13489">
    <property type="entry name" value="Methyltransf_23"/>
    <property type="match status" value="1"/>
</dbReference>
<dbReference type="AlphaFoldDB" id="A0AAN6ZBU0"/>
<dbReference type="InterPro" id="IPR029063">
    <property type="entry name" value="SAM-dependent_MTases_sf"/>
</dbReference>
<gene>
    <name evidence="3" type="ORF">BT67DRAFT_435813</name>
</gene>
<comment type="caution">
    <text evidence="3">The sequence shown here is derived from an EMBL/GenBank/DDBJ whole genome shotgun (WGS) entry which is preliminary data.</text>
</comment>
<evidence type="ECO:0000313" key="4">
    <source>
        <dbReference type="Proteomes" id="UP001304895"/>
    </source>
</evidence>
<dbReference type="GO" id="GO:0008168">
    <property type="term" value="F:methyltransferase activity"/>
    <property type="evidence" value="ECO:0007669"/>
    <property type="project" value="UniProtKB-KW"/>
</dbReference>
<dbReference type="Proteomes" id="UP001304895">
    <property type="component" value="Unassembled WGS sequence"/>
</dbReference>
<evidence type="ECO:0000256" key="1">
    <source>
        <dbReference type="ARBA" id="ARBA00038158"/>
    </source>
</evidence>
<evidence type="ECO:0000313" key="3">
    <source>
        <dbReference type="EMBL" id="KAK4132171.1"/>
    </source>
</evidence>
<name>A0AAN6ZBU0_9PEZI</name>
<dbReference type="GO" id="GO:0032259">
    <property type="term" value="P:methylation"/>
    <property type="evidence" value="ECO:0007669"/>
    <property type="project" value="UniProtKB-KW"/>
</dbReference>
<sequence length="359" mass="40086">MADASLWASAGPRPLSPTMAPGATRMRETEPYHHDDDFDFDAQSVLTVLNELDGEESDTTSLDSGIFRFREENGRTYHAYKEGRYYMPNDKQERDRLDLSHEIFLKMFDGQLYISPAGRDGRPLGRVFDGGCGTGVWSIELADEHPDTAVVGVDLSPIQPSCVPPNVEFFVDDLEEDWAFADDFDFIYARMLNGSIRDWPGFARQAYSNLRPGGWIELCDPCNPLRSDDGTLPADCPLSQWSALQQEGSRRFGAPLDGASRHKQCLVDAGFRNVVQVEYRWPTNPWPSDPKQKDIGQWCLVNALVGLQASSLRIFTGVLGWSATELEGLLAGVRKDLENPDIHAYWPVYVVYGQKPGGG</sequence>
<reference evidence="3" key="2">
    <citation type="submission" date="2023-05" db="EMBL/GenBank/DDBJ databases">
        <authorList>
            <consortium name="Lawrence Berkeley National Laboratory"/>
            <person name="Steindorff A."/>
            <person name="Hensen N."/>
            <person name="Bonometti L."/>
            <person name="Westerberg I."/>
            <person name="Brannstrom I.O."/>
            <person name="Guillou S."/>
            <person name="Cros-Aarteil S."/>
            <person name="Calhoun S."/>
            <person name="Haridas S."/>
            <person name="Kuo A."/>
            <person name="Mondo S."/>
            <person name="Pangilinan J."/>
            <person name="Riley R."/>
            <person name="Labutti K."/>
            <person name="Andreopoulos B."/>
            <person name="Lipzen A."/>
            <person name="Chen C."/>
            <person name="Yanf M."/>
            <person name="Daum C."/>
            <person name="Ng V."/>
            <person name="Clum A."/>
            <person name="Ohm R."/>
            <person name="Martin F."/>
            <person name="Silar P."/>
            <person name="Natvig D."/>
            <person name="Lalanne C."/>
            <person name="Gautier V."/>
            <person name="Ament-Velasquez S.L."/>
            <person name="Kruys A."/>
            <person name="Hutchinson M.I."/>
            <person name="Powell A.J."/>
            <person name="Barry K."/>
            <person name="Miller A.N."/>
            <person name="Grigoriev I.V."/>
            <person name="Debuchy R."/>
            <person name="Gladieux P."/>
            <person name="Thoren M.H."/>
            <person name="Johannesson H."/>
        </authorList>
    </citation>
    <scope>NUCLEOTIDE SEQUENCE</scope>
    <source>
        <strain evidence="3">CBS 123565</strain>
    </source>
</reference>
<organism evidence="3 4">
    <name type="scientific">Trichocladium antarcticum</name>
    <dbReference type="NCBI Taxonomy" id="1450529"/>
    <lineage>
        <taxon>Eukaryota</taxon>
        <taxon>Fungi</taxon>
        <taxon>Dikarya</taxon>
        <taxon>Ascomycota</taxon>
        <taxon>Pezizomycotina</taxon>
        <taxon>Sordariomycetes</taxon>
        <taxon>Sordariomycetidae</taxon>
        <taxon>Sordariales</taxon>
        <taxon>Chaetomiaceae</taxon>
        <taxon>Trichocladium</taxon>
    </lineage>
</organism>
<reference evidence="3" key="1">
    <citation type="journal article" date="2023" name="Mol. Phylogenet. Evol.">
        <title>Genome-scale phylogeny and comparative genomics of the fungal order Sordariales.</title>
        <authorList>
            <person name="Hensen N."/>
            <person name="Bonometti L."/>
            <person name="Westerberg I."/>
            <person name="Brannstrom I.O."/>
            <person name="Guillou S."/>
            <person name="Cros-Aarteil S."/>
            <person name="Calhoun S."/>
            <person name="Haridas S."/>
            <person name="Kuo A."/>
            <person name="Mondo S."/>
            <person name="Pangilinan J."/>
            <person name="Riley R."/>
            <person name="LaButti K."/>
            <person name="Andreopoulos B."/>
            <person name="Lipzen A."/>
            <person name="Chen C."/>
            <person name="Yan M."/>
            <person name="Daum C."/>
            <person name="Ng V."/>
            <person name="Clum A."/>
            <person name="Steindorff A."/>
            <person name="Ohm R.A."/>
            <person name="Martin F."/>
            <person name="Silar P."/>
            <person name="Natvig D.O."/>
            <person name="Lalanne C."/>
            <person name="Gautier V."/>
            <person name="Ament-Velasquez S.L."/>
            <person name="Kruys A."/>
            <person name="Hutchinson M.I."/>
            <person name="Powell A.J."/>
            <person name="Barry K."/>
            <person name="Miller A.N."/>
            <person name="Grigoriev I.V."/>
            <person name="Debuchy R."/>
            <person name="Gladieux P."/>
            <person name="Hiltunen Thoren M."/>
            <person name="Johannesson H."/>
        </authorList>
    </citation>
    <scope>NUCLEOTIDE SEQUENCE</scope>
    <source>
        <strain evidence="3">CBS 123565</strain>
    </source>
</reference>
<dbReference type="SUPFAM" id="SSF53335">
    <property type="entry name" value="S-adenosyl-L-methionine-dependent methyltransferases"/>
    <property type="match status" value="1"/>
</dbReference>
<dbReference type="EMBL" id="MU853419">
    <property type="protein sequence ID" value="KAK4132171.1"/>
    <property type="molecule type" value="Genomic_DNA"/>
</dbReference>
<dbReference type="Gene3D" id="3.40.50.150">
    <property type="entry name" value="Vaccinia Virus protein VP39"/>
    <property type="match status" value="1"/>
</dbReference>
<keyword evidence="4" id="KW-1185">Reference proteome</keyword>
<accession>A0AAN6ZBU0</accession>
<feature type="region of interest" description="Disordered" evidence="2">
    <location>
        <begin position="1"/>
        <end position="23"/>
    </location>
</feature>
<dbReference type="PANTHER" id="PTHR43591:SF24">
    <property type="entry name" value="2-METHOXY-6-POLYPRENYL-1,4-BENZOQUINOL METHYLASE, MITOCHONDRIAL"/>
    <property type="match status" value="1"/>
</dbReference>
<proteinExistence type="inferred from homology"/>
<protein>
    <submittedName>
        <fullName evidence="3">S-adenosyl-L-methionine-dependent methyltransferase</fullName>
    </submittedName>
</protein>
<comment type="similarity">
    <text evidence="1">Belongs to the methyltransferase superfamily. LaeA methyltransferase family.</text>
</comment>
<keyword evidence="3" id="KW-0808">Transferase</keyword>
<dbReference type="CDD" id="cd02440">
    <property type="entry name" value="AdoMet_MTases"/>
    <property type="match status" value="1"/>
</dbReference>
<dbReference type="PANTHER" id="PTHR43591">
    <property type="entry name" value="METHYLTRANSFERASE"/>
    <property type="match status" value="1"/>
</dbReference>
<keyword evidence="3" id="KW-0489">Methyltransferase</keyword>